<protein>
    <submittedName>
        <fullName evidence="1">Uncharacterized protein</fullName>
    </submittedName>
</protein>
<evidence type="ECO:0000313" key="2">
    <source>
        <dbReference type="Proteomes" id="UP000030491"/>
    </source>
</evidence>
<sequence>MFGISLKQISLFLLWTVKFEDREKWIIDKPSWIPSQKIKRSY</sequence>
<organism evidence="1 2">
    <name type="scientific">Prochlorococcus marinus str. MIT 9116</name>
    <dbReference type="NCBI Taxonomy" id="167544"/>
    <lineage>
        <taxon>Bacteria</taxon>
        <taxon>Bacillati</taxon>
        <taxon>Cyanobacteriota</taxon>
        <taxon>Cyanophyceae</taxon>
        <taxon>Synechococcales</taxon>
        <taxon>Prochlorococcaceae</taxon>
        <taxon>Prochlorococcus</taxon>
    </lineage>
</organism>
<reference evidence="2" key="1">
    <citation type="journal article" date="2014" name="Sci. Data">
        <title>Genomes of diverse isolates of the marine cyanobacterium Prochlorococcus.</title>
        <authorList>
            <person name="Biller S."/>
            <person name="Berube P."/>
            <person name="Thompson J."/>
            <person name="Kelly L."/>
            <person name="Roggensack S."/>
            <person name="Awad L."/>
            <person name="Roache-Johnson K."/>
            <person name="Ding H."/>
            <person name="Giovannoni S.J."/>
            <person name="Moore L.R."/>
            <person name="Chisholm S.W."/>
        </authorList>
    </citation>
    <scope>NUCLEOTIDE SEQUENCE [LARGE SCALE GENOMIC DNA]</scope>
</reference>
<accession>A0A0A1ZW34</accession>
<name>A0A0A1ZW34_PROMR</name>
<proteinExistence type="predicted"/>
<dbReference type="Proteomes" id="UP000030491">
    <property type="component" value="Unassembled WGS sequence"/>
</dbReference>
<evidence type="ECO:0000313" key="1">
    <source>
        <dbReference type="EMBL" id="KGF92368.1"/>
    </source>
</evidence>
<dbReference type="AlphaFoldDB" id="A0A0A1ZW34"/>
<comment type="caution">
    <text evidence="1">The sequence shown here is derived from an EMBL/GenBank/DDBJ whole genome shotgun (WGS) entry which is preliminary data.</text>
</comment>
<dbReference type="EMBL" id="JNAJ01000008">
    <property type="protein sequence ID" value="KGF92368.1"/>
    <property type="molecule type" value="Genomic_DNA"/>
</dbReference>
<gene>
    <name evidence="1" type="ORF">EU93_0632</name>
</gene>